<organism evidence="2 3">
    <name type="scientific">Streptosporangium album</name>
    <dbReference type="NCBI Taxonomy" id="47479"/>
    <lineage>
        <taxon>Bacteria</taxon>
        <taxon>Bacillati</taxon>
        <taxon>Actinomycetota</taxon>
        <taxon>Actinomycetes</taxon>
        <taxon>Streptosporangiales</taxon>
        <taxon>Streptosporangiaceae</taxon>
        <taxon>Streptosporangium</taxon>
    </lineage>
</organism>
<gene>
    <name evidence="2" type="ORF">FHR32_005019</name>
</gene>
<dbReference type="AlphaFoldDB" id="A0A7W7RZ74"/>
<protein>
    <recommendedName>
        <fullName evidence="4">DUF732 domain-containing protein</fullName>
    </recommendedName>
</protein>
<feature type="chain" id="PRO_5031423225" description="DUF732 domain-containing protein" evidence="1">
    <location>
        <begin position="26"/>
        <end position="112"/>
    </location>
</feature>
<evidence type="ECO:0000313" key="3">
    <source>
        <dbReference type="Proteomes" id="UP000534286"/>
    </source>
</evidence>
<evidence type="ECO:0008006" key="4">
    <source>
        <dbReference type="Google" id="ProtNLM"/>
    </source>
</evidence>
<proteinExistence type="predicted"/>
<keyword evidence="3" id="KW-1185">Reference proteome</keyword>
<dbReference type="EMBL" id="JACHJU010000002">
    <property type="protein sequence ID" value="MBB4940642.1"/>
    <property type="molecule type" value="Genomic_DNA"/>
</dbReference>
<keyword evidence="1" id="KW-0732">Signal</keyword>
<reference evidence="2 3" key="1">
    <citation type="submission" date="2020-08" db="EMBL/GenBank/DDBJ databases">
        <title>Sequencing the genomes of 1000 actinobacteria strains.</title>
        <authorList>
            <person name="Klenk H.-P."/>
        </authorList>
    </citation>
    <scope>NUCLEOTIDE SEQUENCE [LARGE SCALE GENOMIC DNA]</scope>
    <source>
        <strain evidence="2 3">DSM 43023</strain>
    </source>
</reference>
<dbReference type="RefSeq" id="WP_184756825.1">
    <property type="nucleotide sequence ID" value="NZ_BAABEK010000171.1"/>
</dbReference>
<comment type="caution">
    <text evidence="2">The sequence shown here is derived from an EMBL/GenBank/DDBJ whole genome shotgun (WGS) entry which is preliminary data.</text>
</comment>
<dbReference type="Proteomes" id="UP000534286">
    <property type="component" value="Unassembled WGS sequence"/>
</dbReference>
<name>A0A7W7RZ74_9ACTN</name>
<feature type="signal peptide" evidence="1">
    <location>
        <begin position="1"/>
        <end position="25"/>
    </location>
</feature>
<accession>A0A7W7RZ74</accession>
<sequence>MHISSVVRSAAMALTVLALVSTVSACGGGDSTAGSAGAGNIDKAALIDKMKEKPESKDIPASTMDCMVGALMKYGDQATLQGIIDGKVNVDNDFKAFGAKEKQVQEEVNKCL</sequence>
<evidence type="ECO:0000313" key="2">
    <source>
        <dbReference type="EMBL" id="MBB4940642.1"/>
    </source>
</evidence>
<evidence type="ECO:0000256" key="1">
    <source>
        <dbReference type="SAM" id="SignalP"/>
    </source>
</evidence>